<comment type="caution">
    <text evidence="3">The sequence shown here is derived from an EMBL/GenBank/DDBJ whole genome shotgun (WGS) entry which is preliminary data.</text>
</comment>
<dbReference type="PROSITE" id="PS51464">
    <property type="entry name" value="SIS"/>
    <property type="match status" value="1"/>
</dbReference>
<dbReference type="PANTHER" id="PTHR38418">
    <property type="entry name" value="SUGAR ISOMERASE, KPSF/GUTQ (AFU_ORTHOLOGUE AFUA_6G08860)"/>
    <property type="match status" value="1"/>
</dbReference>
<proteinExistence type="predicted"/>
<evidence type="ECO:0000313" key="4">
    <source>
        <dbReference type="Proteomes" id="UP000710440"/>
    </source>
</evidence>
<organism evidence="3 4">
    <name type="scientific">Aspergillus viridinutans</name>
    <dbReference type="NCBI Taxonomy" id="75553"/>
    <lineage>
        <taxon>Eukaryota</taxon>
        <taxon>Fungi</taxon>
        <taxon>Dikarya</taxon>
        <taxon>Ascomycota</taxon>
        <taxon>Pezizomycotina</taxon>
        <taxon>Eurotiomycetes</taxon>
        <taxon>Eurotiomycetidae</taxon>
        <taxon>Eurotiales</taxon>
        <taxon>Aspergillaceae</taxon>
        <taxon>Aspergillus</taxon>
        <taxon>Aspergillus subgen. Fumigati</taxon>
    </lineage>
</organism>
<dbReference type="EMBL" id="BOPL01000012">
    <property type="protein sequence ID" value="GIK07059.1"/>
    <property type="molecule type" value="Genomic_DNA"/>
</dbReference>
<dbReference type="Pfam" id="PF01380">
    <property type="entry name" value="SIS"/>
    <property type="match status" value="1"/>
</dbReference>
<evidence type="ECO:0000259" key="2">
    <source>
        <dbReference type="PROSITE" id="PS51464"/>
    </source>
</evidence>
<dbReference type="RefSeq" id="XP_043130245.1">
    <property type="nucleotide sequence ID" value="XM_043274310.1"/>
</dbReference>
<keyword evidence="4" id="KW-1185">Reference proteome</keyword>
<dbReference type="OrthoDB" id="1872003at2759"/>
<dbReference type="SUPFAM" id="SSF53697">
    <property type="entry name" value="SIS domain"/>
    <property type="match status" value="1"/>
</dbReference>
<protein>
    <recommendedName>
        <fullName evidence="2">SIS domain-containing protein</fullName>
    </recommendedName>
</protein>
<dbReference type="Gene3D" id="3.40.50.10490">
    <property type="entry name" value="Glucose-6-phosphate isomerase like protein, domain 1"/>
    <property type="match status" value="1"/>
</dbReference>
<reference evidence="3 4" key="1">
    <citation type="submission" date="2021-02" db="EMBL/GenBank/DDBJ databases">
        <title>Pan-genome distribution and transcriptional activeness of fungal secondary metabolism genes in Aspergillus section Fumigati.</title>
        <authorList>
            <person name="Takahashi H."/>
            <person name="Umemura M."/>
            <person name="Ninomiya A."/>
            <person name="Kusuya Y."/>
            <person name="Urayama S."/>
            <person name="Shimizu M."/>
            <person name="Watanabe A."/>
            <person name="Kamei K."/>
            <person name="Yaguchi T."/>
            <person name="Hagiwara D."/>
        </authorList>
    </citation>
    <scope>NUCLEOTIDE SEQUENCE [LARGE SCALE GENOMIC DNA]</scope>
    <source>
        <strain evidence="3 4">IFM 47045</strain>
    </source>
</reference>
<dbReference type="GO" id="GO:0097367">
    <property type="term" value="F:carbohydrate derivative binding"/>
    <property type="evidence" value="ECO:0007669"/>
    <property type="project" value="InterPro"/>
</dbReference>
<dbReference type="GO" id="GO:1901135">
    <property type="term" value="P:carbohydrate derivative metabolic process"/>
    <property type="evidence" value="ECO:0007669"/>
    <property type="project" value="InterPro"/>
</dbReference>
<dbReference type="InterPro" id="IPR001347">
    <property type="entry name" value="SIS_dom"/>
</dbReference>
<dbReference type="AlphaFoldDB" id="A0A9P3CB90"/>
<feature type="domain" description="SIS" evidence="2">
    <location>
        <begin position="89"/>
        <end position="239"/>
    </location>
</feature>
<evidence type="ECO:0000313" key="3">
    <source>
        <dbReference type="EMBL" id="GIK07059.1"/>
    </source>
</evidence>
<evidence type="ECO:0000256" key="1">
    <source>
        <dbReference type="SAM" id="MobiDB-lite"/>
    </source>
</evidence>
<dbReference type="Proteomes" id="UP000710440">
    <property type="component" value="Unassembled WGS sequence"/>
</dbReference>
<accession>A0A9P3CB90</accession>
<gene>
    <name evidence="3" type="ORF">Aspvir_002712</name>
</gene>
<feature type="region of interest" description="Disordered" evidence="1">
    <location>
        <begin position="1"/>
        <end position="21"/>
    </location>
</feature>
<name>A0A9P3CB90_ASPVI</name>
<dbReference type="CDD" id="cd05014">
    <property type="entry name" value="SIS_Kpsf"/>
    <property type="match status" value="1"/>
</dbReference>
<dbReference type="InterPro" id="IPR035474">
    <property type="entry name" value="SIS_Kpsf"/>
</dbReference>
<dbReference type="PANTHER" id="PTHR38418:SF2">
    <property type="entry name" value="SUGAR ISOMERASE, KPSF_GUTQ (AFU_ORTHOLOGUE AFUA_6G08860)"/>
    <property type="match status" value="1"/>
</dbReference>
<dbReference type="GeneID" id="66930694"/>
<dbReference type="InterPro" id="IPR046348">
    <property type="entry name" value="SIS_dom_sf"/>
</dbReference>
<sequence length="439" mass="46191">MGHPKLQQPRLPPSPPTMSTTSVLDGFSLLPMTPPDLVDGLPSVHQDAAAVTTAIHVISTERAALANLEQLYQTDRLAQENLARAVSQIVRTVRNGGKLVVCGVGKSGKIGQKLEATMNSMGIYSAFLHPTEALHGDLGMIRPHDTLLVISFSGRTPELLLLLPHIPSTVPVIAITSPMHPDTCPILSFHSSDMGILLPAPIHEDEESSFGVRAPTSSTTVALVLGDALAIATARRLHNTPGRGPAEVFKGFHPGGAIGAASAAAVLTPSSMSISSDYIQSGSTASLEIVSFPRPASRQQALITDLLVPLDQIPTVSAADEVRLLDVLLTAIQHPNAKSWVALSPSEIIPPSHIRSLSQSSNVDMSASALAALGLPFSVTRSDWLRVSGASTLDDVRRRIAKANSACGSRVKVVAVMHDANPEECVGVVEAEEVWGDCG</sequence>